<accession>A0ABU5VT22</accession>
<comment type="caution">
    <text evidence="2">The sequence shown here is derived from an EMBL/GenBank/DDBJ whole genome shotgun (WGS) entry which is preliminary data.</text>
</comment>
<name>A0ABU5VT22_9BACT</name>
<feature type="signal peptide" evidence="1">
    <location>
        <begin position="1"/>
        <end position="22"/>
    </location>
</feature>
<evidence type="ECO:0000313" key="2">
    <source>
        <dbReference type="EMBL" id="MEA9354810.1"/>
    </source>
</evidence>
<proteinExistence type="predicted"/>
<protein>
    <recommendedName>
        <fullName evidence="4">NlpC/P60 domain-containing protein</fullName>
    </recommendedName>
</protein>
<gene>
    <name evidence="2" type="ORF">SHI21_01260</name>
</gene>
<feature type="chain" id="PRO_5047102157" description="NlpC/P60 domain-containing protein" evidence="1">
    <location>
        <begin position="23"/>
        <end position="381"/>
    </location>
</feature>
<reference evidence="2 3" key="1">
    <citation type="submission" date="2023-11" db="EMBL/GenBank/DDBJ databases">
        <title>A Novel Polar Bacteriovorax (B. antarcticus) Isolated from the Biocrust in Antarctica.</title>
        <authorList>
            <person name="Mun W."/>
            <person name="Choi S.Y."/>
            <person name="Mitchell R.J."/>
        </authorList>
    </citation>
    <scope>NUCLEOTIDE SEQUENCE [LARGE SCALE GENOMIC DNA]</scope>
    <source>
        <strain evidence="2 3">PP10</strain>
    </source>
</reference>
<keyword evidence="1" id="KW-0732">Signal</keyword>
<evidence type="ECO:0008006" key="4">
    <source>
        <dbReference type="Google" id="ProtNLM"/>
    </source>
</evidence>
<sequence length="381" mass="42653">MKNIKLLKLAAILALISTISFASILKADDIILPVITKPAALQEGTQRILTKDQIAELLPWAQNSQVYLKDLLESVELLSSAEKAEKLSDGIKIVVTEVSSKNSELFMRYVLNRALVINETISEEVNKDDVGAADVKLRVLISSIKMALRYYDLDLQTLTKNQKADFAVFGLQYFNFLNDLNNSIFDASAQYAIQKTALEWFQWDLYRSLNNQAFAPQIVKINNALKGFPAKNINDAKALSNIRQMKRLARSMKIDDVSLAALKSISNIGNASCGRIFCIGDSVLYYNGSYVREATIEYAWDDVVNLSIDSRPLNLVSIKSLALPSGCDANFCVGDKVYNNHNKLHAVIYGLQDDGQYVLYYTGRENPIAFGWDSRYLSKED</sequence>
<organism evidence="2 3">
    <name type="scientific">Bacteriovorax antarcticus</name>
    <dbReference type="NCBI Taxonomy" id="3088717"/>
    <lineage>
        <taxon>Bacteria</taxon>
        <taxon>Pseudomonadati</taxon>
        <taxon>Bdellovibrionota</taxon>
        <taxon>Bacteriovoracia</taxon>
        <taxon>Bacteriovoracales</taxon>
        <taxon>Bacteriovoracaceae</taxon>
        <taxon>Bacteriovorax</taxon>
    </lineage>
</organism>
<evidence type="ECO:0000313" key="3">
    <source>
        <dbReference type="Proteomes" id="UP001302274"/>
    </source>
</evidence>
<keyword evidence="3" id="KW-1185">Reference proteome</keyword>
<dbReference type="EMBL" id="JAYGJQ010000001">
    <property type="protein sequence ID" value="MEA9354810.1"/>
    <property type="molecule type" value="Genomic_DNA"/>
</dbReference>
<dbReference type="RefSeq" id="WP_323574303.1">
    <property type="nucleotide sequence ID" value="NZ_JAYGJQ010000001.1"/>
</dbReference>
<dbReference type="Proteomes" id="UP001302274">
    <property type="component" value="Unassembled WGS sequence"/>
</dbReference>
<evidence type="ECO:0000256" key="1">
    <source>
        <dbReference type="SAM" id="SignalP"/>
    </source>
</evidence>